<dbReference type="PROSITE" id="PS50943">
    <property type="entry name" value="HTH_CROC1"/>
    <property type="match status" value="1"/>
</dbReference>
<proteinExistence type="predicted"/>
<dbReference type="Pfam" id="PF01381">
    <property type="entry name" value="HTH_3"/>
    <property type="match status" value="1"/>
</dbReference>
<dbReference type="GO" id="GO:0003677">
    <property type="term" value="F:DNA binding"/>
    <property type="evidence" value="ECO:0007669"/>
    <property type="project" value="InterPro"/>
</dbReference>
<dbReference type="AlphaFoldDB" id="A0A4S2PZ86"/>
<organism evidence="2 3">
    <name type="scientific">Rodentibacter pneumotropicus</name>
    <dbReference type="NCBI Taxonomy" id="758"/>
    <lineage>
        <taxon>Bacteria</taxon>
        <taxon>Pseudomonadati</taxon>
        <taxon>Pseudomonadota</taxon>
        <taxon>Gammaproteobacteria</taxon>
        <taxon>Pasteurellales</taxon>
        <taxon>Pasteurellaceae</taxon>
        <taxon>Rodentibacter</taxon>
    </lineage>
</organism>
<evidence type="ECO:0000259" key="1">
    <source>
        <dbReference type="PROSITE" id="PS50943"/>
    </source>
</evidence>
<evidence type="ECO:0000313" key="2">
    <source>
        <dbReference type="EMBL" id="THA18030.1"/>
    </source>
</evidence>
<evidence type="ECO:0000313" key="3">
    <source>
        <dbReference type="Proteomes" id="UP000310576"/>
    </source>
</evidence>
<dbReference type="InterPro" id="IPR010982">
    <property type="entry name" value="Lambda_DNA-bd_dom_sf"/>
</dbReference>
<sequence length="115" mass="12814">MIEEDKLREAFSARLKSTISAFLKRENREVRGINTELAKVADVSPRAVNKWLNSEAMPSLSNMYSLSNFLGVTPEWLVFGVEVNNRQGSVSKSGYPLIDQTSTESAVNFSLISEL</sequence>
<dbReference type="CDD" id="cd00093">
    <property type="entry name" value="HTH_XRE"/>
    <property type="match status" value="1"/>
</dbReference>
<dbReference type="EMBL" id="QXNG01000002">
    <property type="protein sequence ID" value="THA18030.1"/>
    <property type="molecule type" value="Genomic_DNA"/>
</dbReference>
<dbReference type="InterPro" id="IPR001387">
    <property type="entry name" value="Cro/C1-type_HTH"/>
</dbReference>
<reference evidence="2 3" key="1">
    <citation type="journal article" date="2019" name="Vet. Microbiol.">
        <title>Development of multi locus sequence typing (MLST) of Rodentibacter pneumotropicus.</title>
        <authorList>
            <person name="Adhikary S."/>
            <person name="Bisgaard M."/>
            <person name="Boot R."/>
            <person name="Benga L."/>
            <person name="Nicklas W."/>
            <person name="Christensen H."/>
        </authorList>
    </citation>
    <scope>NUCLEOTIDE SEQUENCE [LARGE SCALE GENOMIC DNA]</scope>
    <source>
        <strain evidence="2 3">1596_07</strain>
    </source>
</reference>
<dbReference type="RefSeq" id="WP_136125562.1">
    <property type="nucleotide sequence ID" value="NZ_CAJUGY010000041.1"/>
</dbReference>
<dbReference type="SUPFAM" id="SSF47413">
    <property type="entry name" value="lambda repressor-like DNA-binding domains"/>
    <property type="match status" value="1"/>
</dbReference>
<gene>
    <name evidence="2" type="ORF">D3M76_00230</name>
</gene>
<feature type="domain" description="HTH cro/C1-type" evidence="1">
    <location>
        <begin position="35"/>
        <end position="77"/>
    </location>
</feature>
<dbReference type="Gene3D" id="1.10.260.40">
    <property type="entry name" value="lambda repressor-like DNA-binding domains"/>
    <property type="match status" value="1"/>
</dbReference>
<dbReference type="SMART" id="SM00530">
    <property type="entry name" value="HTH_XRE"/>
    <property type="match status" value="1"/>
</dbReference>
<accession>A0A4S2PZ86</accession>
<dbReference type="Proteomes" id="UP000310576">
    <property type="component" value="Unassembled WGS sequence"/>
</dbReference>
<protein>
    <submittedName>
        <fullName evidence="2">XRE family transcriptional regulator</fullName>
    </submittedName>
</protein>
<name>A0A4S2PZ86_9PAST</name>
<comment type="caution">
    <text evidence="2">The sequence shown here is derived from an EMBL/GenBank/DDBJ whole genome shotgun (WGS) entry which is preliminary data.</text>
</comment>